<sequence length="257" mass="28319">MTKTPRQRTGIAALASADGDEDFSVIDAIGGPRGVVESMLPGLVFVVLFVATSDLVLTVIVSAVLAVVQVLLRLVQRQSVMGAISGLFSVAICLIWAWTSHEARNYYMVGFITNAVWTVLLLASLPVRVPGVGLIVEYIRSTPMDHFRQWLDDWRNDKGLYRAYVRVSLLWIAVFSLRLVVQVPLYLSNQVALLGTTRLLMGLPFWALAIWVSYLLVADPMRRHIAQKSAESDEQGNGREPHDGVDRTAVDSSLIAA</sequence>
<keyword evidence="2" id="KW-0812">Transmembrane</keyword>
<feature type="transmembrane region" description="Helical" evidence="2">
    <location>
        <begin position="105"/>
        <end position="125"/>
    </location>
</feature>
<organism evidence="3 4">
    <name type="scientific">Bifidobacterium tsurumiense</name>
    <dbReference type="NCBI Taxonomy" id="356829"/>
    <lineage>
        <taxon>Bacteria</taxon>
        <taxon>Bacillati</taxon>
        <taxon>Actinomycetota</taxon>
        <taxon>Actinomycetes</taxon>
        <taxon>Bifidobacteriales</taxon>
        <taxon>Bifidobacteriaceae</taxon>
        <taxon>Bifidobacterium</taxon>
    </lineage>
</organism>
<evidence type="ECO:0000313" key="4">
    <source>
        <dbReference type="Proteomes" id="UP000029080"/>
    </source>
</evidence>
<dbReference type="AlphaFoldDB" id="A0A087EDB2"/>
<evidence type="ECO:0000313" key="3">
    <source>
        <dbReference type="EMBL" id="KFJ05763.1"/>
    </source>
</evidence>
<evidence type="ECO:0000256" key="1">
    <source>
        <dbReference type="SAM" id="MobiDB-lite"/>
    </source>
</evidence>
<feature type="transmembrane region" description="Helical" evidence="2">
    <location>
        <begin position="80"/>
        <end position="99"/>
    </location>
</feature>
<dbReference type="Proteomes" id="UP000029080">
    <property type="component" value="Unassembled WGS sequence"/>
</dbReference>
<comment type="caution">
    <text evidence="3">The sequence shown here is derived from an EMBL/GenBank/DDBJ whole genome shotgun (WGS) entry which is preliminary data.</text>
</comment>
<protein>
    <submittedName>
        <fullName evidence="3">ABC-type Mn2 /Zn2 transport system, permease component</fullName>
    </submittedName>
</protein>
<feature type="transmembrane region" description="Helical" evidence="2">
    <location>
        <begin position="163"/>
        <end position="187"/>
    </location>
</feature>
<dbReference type="PIRSF" id="PIRSF010219">
    <property type="entry name" value="UCP010219"/>
    <property type="match status" value="1"/>
</dbReference>
<evidence type="ECO:0000256" key="2">
    <source>
        <dbReference type="SAM" id="Phobius"/>
    </source>
</evidence>
<proteinExistence type="predicted"/>
<reference evidence="3 4" key="1">
    <citation type="submission" date="2014-03" db="EMBL/GenBank/DDBJ databases">
        <title>Genomics of Bifidobacteria.</title>
        <authorList>
            <person name="Ventura M."/>
            <person name="Milani C."/>
            <person name="Lugli G.A."/>
        </authorList>
    </citation>
    <scope>NUCLEOTIDE SEQUENCE [LARGE SCALE GENOMIC DNA]</scope>
    <source>
        <strain evidence="3 4">JCM 13495</strain>
    </source>
</reference>
<dbReference type="EMBL" id="JGZU01000012">
    <property type="protein sequence ID" value="KFJ05763.1"/>
    <property type="molecule type" value="Genomic_DNA"/>
</dbReference>
<feature type="transmembrane region" description="Helical" evidence="2">
    <location>
        <begin position="199"/>
        <end position="218"/>
    </location>
</feature>
<keyword evidence="2" id="KW-1133">Transmembrane helix</keyword>
<feature type="region of interest" description="Disordered" evidence="1">
    <location>
        <begin position="227"/>
        <end position="257"/>
    </location>
</feature>
<dbReference type="STRING" id="356829.BITS_1762"/>
<keyword evidence="4" id="KW-1185">Reference proteome</keyword>
<feature type="transmembrane region" description="Helical" evidence="2">
    <location>
        <begin position="43"/>
        <end position="68"/>
    </location>
</feature>
<feature type="compositionally biased region" description="Basic and acidic residues" evidence="1">
    <location>
        <begin position="236"/>
        <end position="249"/>
    </location>
</feature>
<dbReference type="Pfam" id="PF11361">
    <property type="entry name" value="DUF3159"/>
    <property type="match status" value="1"/>
</dbReference>
<gene>
    <name evidence="3" type="ORF">BITS_1762</name>
</gene>
<accession>A0A087EDB2</accession>
<dbReference type="RefSeq" id="WP_044259576.1">
    <property type="nucleotide sequence ID" value="NZ_JAXEUP010000018.1"/>
</dbReference>
<dbReference type="OrthoDB" id="5244221at2"/>
<name>A0A087EDB2_9BIFI</name>
<dbReference type="eggNOG" id="ENOG5031MNQ">
    <property type="taxonomic scope" value="Bacteria"/>
</dbReference>
<dbReference type="InterPro" id="IPR016566">
    <property type="entry name" value="UCP010219"/>
</dbReference>
<keyword evidence="2" id="KW-0472">Membrane</keyword>